<name>A0A6N7V0A3_9FIRM</name>
<comment type="caution">
    <text evidence="2">The sequence shown here is derived from an EMBL/GenBank/DDBJ whole genome shotgun (WGS) entry which is preliminary data.</text>
</comment>
<feature type="signal peptide" evidence="1">
    <location>
        <begin position="1"/>
        <end position="22"/>
    </location>
</feature>
<keyword evidence="3" id="KW-1185">Reference proteome</keyword>
<dbReference type="Proteomes" id="UP000434409">
    <property type="component" value="Unassembled WGS sequence"/>
</dbReference>
<proteinExistence type="predicted"/>
<accession>A0A6N7V0A3</accession>
<organism evidence="2 3">
    <name type="scientific">Suipraeoptans intestinalis</name>
    <dbReference type="NCBI Taxonomy" id="2606628"/>
    <lineage>
        <taxon>Bacteria</taxon>
        <taxon>Bacillati</taxon>
        <taxon>Bacillota</taxon>
        <taxon>Clostridia</taxon>
        <taxon>Lachnospirales</taxon>
        <taxon>Lachnospiraceae</taxon>
        <taxon>Suipraeoptans</taxon>
    </lineage>
</organism>
<keyword evidence="1" id="KW-0732">Signal</keyword>
<dbReference type="PROSITE" id="PS51257">
    <property type="entry name" value="PROKAR_LIPOPROTEIN"/>
    <property type="match status" value="1"/>
</dbReference>
<dbReference type="RefSeq" id="WP_154476157.1">
    <property type="nucleotide sequence ID" value="NZ_VULY01000018.1"/>
</dbReference>
<dbReference type="EMBL" id="VULY01000018">
    <property type="protein sequence ID" value="MSR93276.1"/>
    <property type="molecule type" value="Genomic_DNA"/>
</dbReference>
<reference evidence="2 3" key="1">
    <citation type="submission" date="2019-08" db="EMBL/GenBank/DDBJ databases">
        <title>In-depth cultivation of the pig gut microbiome towards novel bacterial diversity and tailored functional studies.</title>
        <authorList>
            <person name="Wylensek D."/>
            <person name="Hitch T.C.A."/>
            <person name="Clavel T."/>
        </authorList>
    </citation>
    <scope>NUCLEOTIDE SEQUENCE [LARGE SCALE GENOMIC DNA]</scope>
    <source>
        <strain evidence="2 3">68-1-5</strain>
    </source>
</reference>
<sequence length="225" mass="24248">MKKMIAVLVCLTLFVTSCIVFAACSKQETKKGKRAGSEINRGWTKADSPKITKTVEALFERAMKGMDGVTFTPVAYIAFQTVSGTNHLVLCKTAPVVPDANATYALVTLYESLNGEEEIVDIKASKANATHEEEITGDFVPVDSPIVTEEAKKALEKAYEGLTGVEYSPVALIAKQMGTGTNYLILCERTVVVPDAEGEYVMVSVGSQSGGSAEILEIYEFEAKE</sequence>
<protein>
    <recommendedName>
        <fullName evidence="4">Lipoprotein</fullName>
    </recommendedName>
</protein>
<dbReference type="AlphaFoldDB" id="A0A6N7V0A3"/>
<evidence type="ECO:0000313" key="2">
    <source>
        <dbReference type="EMBL" id="MSR93276.1"/>
    </source>
</evidence>
<evidence type="ECO:0000313" key="3">
    <source>
        <dbReference type="Proteomes" id="UP000434409"/>
    </source>
</evidence>
<feature type="chain" id="PRO_5027088553" description="Lipoprotein" evidence="1">
    <location>
        <begin position="23"/>
        <end position="225"/>
    </location>
</feature>
<evidence type="ECO:0000256" key="1">
    <source>
        <dbReference type="SAM" id="SignalP"/>
    </source>
</evidence>
<evidence type="ECO:0008006" key="4">
    <source>
        <dbReference type="Google" id="ProtNLM"/>
    </source>
</evidence>
<gene>
    <name evidence="2" type="ORF">FYJ34_03085</name>
</gene>